<evidence type="ECO:0000313" key="3">
    <source>
        <dbReference type="Proteomes" id="UP000009131"/>
    </source>
</evidence>
<sequence length="236" mass="24391">MTSRGRGRPPAWDSVLGYRNKALLAPVQHWERQWVSPAGCTTAYKVLKWVMVASADTEQEEAKLADAATVAEHAETEAVAKRKVEAERAEAEAREAAAPNMSLLSTIQPPKENGLPASTGAGNQPSVAPTAEGTPLVDVAAAAAAAAAALTPSGTATPTLSDATDPSQRTIGVVETAAQLRHPLAQALVVSEDQTADVTAAEAMPVEADVPMTEATGDAFPAHLHTAVKPAELPPQ</sequence>
<reference evidence="2 3" key="1">
    <citation type="journal article" date="2011" name="J. Gen. Appl. Microbiol.">
        <title>Draft genome sequencing of the enigmatic basidiomycete Mixia osmundae.</title>
        <authorList>
            <person name="Nishida H."/>
            <person name="Nagatsuka Y."/>
            <person name="Sugiyama J."/>
        </authorList>
    </citation>
    <scope>NUCLEOTIDE SEQUENCE [LARGE SCALE GENOMIC DNA]</scope>
    <source>
        <strain evidence="3">CBS 9802 / IAM 14324 / JCM 22182 / KY 12970</strain>
    </source>
</reference>
<dbReference type="HOGENOM" id="CLU_1175684_0_0_1"/>
<dbReference type="Proteomes" id="UP000009131">
    <property type="component" value="Unassembled WGS sequence"/>
</dbReference>
<dbReference type="RefSeq" id="XP_014570528.1">
    <property type="nucleotide sequence ID" value="XM_014715042.1"/>
</dbReference>
<name>G7E3Q7_MIXOS</name>
<reference evidence="2 3" key="2">
    <citation type="journal article" date="2012" name="Open Biol.">
        <title>Characteristics of nucleosomes and linker DNA regions on the genome of the basidiomycete Mixia osmundae revealed by mono- and dinucleosome mapping.</title>
        <authorList>
            <person name="Nishida H."/>
            <person name="Kondo S."/>
            <person name="Matsumoto T."/>
            <person name="Suzuki Y."/>
            <person name="Yoshikawa H."/>
            <person name="Taylor T.D."/>
            <person name="Sugiyama J."/>
        </authorList>
    </citation>
    <scope>NUCLEOTIDE SEQUENCE [LARGE SCALE GENOMIC DNA]</scope>
    <source>
        <strain evidence="3">CBS 9802 / IAM 14324 / JCM 22182 / KY 12970</strain>
    </source>
</reference>
<gene>
    <name evidence="2" type="primary">Mo04146</name>
    <name evidence="2" type="ORF">E5Q_04146</name>
</gene>
<accession>G7E3Q7</accession>
<dbReference type="EMBL" id="BABT02000122">
    <property type="protein sequence ID" value="GAA97467.1"/>
    <property type="molecule type" value="Genomic_DNA"/>
</dbReference>
<evidence type="ECO:0000313" key="2">
    <source>
        <dbReference type="EMBL" id="GAA97467.1"/>
    </source>
</evidence>
<dbReference type="OrthoDB" id="2595509at2759"/>
<protein>
    <submittedName>
        <fullName evidence="2">Uncharacterized protein</fullName>
    </submittedName>
</protein>
<proteinExistence type="predicted"/>
<dbReference type="InParanoid" id="G7E3Q7"/>
<dbReference type="AlphaFoldDB" id="G7E3Q7"/>
<organism evidence="2 3">
    <name type="scientific">Mixia osmundae (strain CBS 9802 / IAM 14324 / JCM 22182 / KY 12970)</name>
    <dbReference type="NCBI Taxonomy" id="764103"/>
    <lineage>
        <taxon>Eukaryota</taxon>
        <taxon>Fungi</taxon>
        <taxon>Dikarya</taxon>
        <taxon>Basidiomycota</taxon>
        <taxon>Pucciniomycotina</taxon>
        <taxon>Mixiomycetes</taxon>
        <taxon>Mixiales</taxon>
        <taxon>Mixiaceae</taxon>
        <taxon>Mixia</taxon>
    </lineage>
</organism>
<keyword evidence="3" id="KW-1185">Reference proteome</keyword>
<evidence type="ECO:0000256" key="1">
    <source>
        <dbReference type="SAM" id="MobiDB-lite"/>
    </source>
</evidence>
<comment type="caution">
    <text evidence="2">The sequence shown here is derived from an EMBL/GenBank/DDBJ whole genome shotgun (WGS) entry which is preliminary data.</text>
</comment>
<feature type="region of interest" description="Disordered" evidence="1">
    <location>
        <begin position="107"/>
        <end position="131"/>
    </location>
</feature>